<reference evidence="10 11" key="1">
    <citation type="journal article" date="2011" name="J. Gen. Appl. Microbiol.">
        <title>Draft genome sequencing of the enigmatic yeast Saitoella complicata.</title>
        <authorList>
            <person name="Nishida H."/>
            <person name="Hamamoto M."/>
            <person name="Sugiyama J."/>
        </authorList>
    </citation>
    <scope>NUCLEOTIDE SEQUENCE [LARGE SCALE GENOMIC DNA]</scope>
    <source>
        <strain evidence="10 11">NRRL Y-17804</strain>
    </source>
</reference>
<evidence type="ECO:0000256" key="2">
    <source>
        <dbReference type="ARBA" id="ARBA00009152"/>
    </source>
</evidence>
<dbReference type="OMA" id="DYDRPMY"/>
<comment type="caution">
    <text evidence="10">The sequence shown here is derived from an EMBL/GenBank/DDBJ whole genome shotgun (WGS) entry which is preliminary data.</text>
</comment>
<dbReference type="PANTHER" id="PTHR21039">
    <property type="entry name" value="HISTIDINOL PHOSPHATASE-RELATED"/>
    <property type="match status" value="1"/>
</dbReference>
<dbReference type="Pfam" id="PF02811">
    <property type="entry name" value="PHP"/>
    <property type="match status" value="1"/>
</dbReference>
<feature type="domain" description="PHP" evidence="9">
    <location>
        <begin position="4"/>
        <end position="211"/>
    </location>
</feature>
<evidence type="ECO:0000256" key="1">
    <source>
        <dbReference type="ARBA" id="ARBA00004970"/>
    </source>
</evidence>
<evidence type="ECO:0000313" key="11">
    <source>
        <dbReference type="Proteomes" id="UP000033140"/>
    </source>
</evidence>
<evidence type="ECO:0000259" key="9">
    <source>
        <dbReference type="Pfam" id="PF02811"/>
    </source>
</evidence>
<evidence type="ECO:0000256" key="7">
    <source>
        <dbReference type="ARBA" id="ARBA00049158"/>
    </source>
</evidence>
<evidence type="ECO:0000313" key="10">
    <source>
        <dbReference type="EMBL" id="GAO47262.1"/>
    </source>
</evidence>
<protein>
    <recommendedName>
        <fullName evidence="3 8">Histidinol-phosphatase</fullName>
        <shortName evidence="8">HolPase</shortName>
        <ecNumber evidence="3 8">3.1.3.15</ecNumber>
    </recommendedName>
</protein>
<name>A0A0E9NBK8_SAICN</name>
<reference evidence="10 11" key="2">
    <citation type="journal article" date="2014" name="J. Gen. Appl. Microbiol.">
        <title>The early diverging ascomycetous budding yeast Saitoella complicata has three histone deacetylases belonging to the Clr6, Hos2, and Rpd3 lineages.</title>
        <authorList>
            <person name="Nishida H."/>
            <person name="Matsumoto T."/>
            <person name="Kondo S."/>
            <person name="Hamamoto M."/>
            <person name="Yoshikawa H."/>
        </authorList>
    </citation>
    <scope>NUCLEOTIDE SEQUENCE [LARGE SCALE GENOMIC DNA]</scope>
    <source>
        <strain evidence="10 11">NRRL Y-17804</strain>
    </source>
</reference>
<dbReference type="STRING" id="698492.A0A0E9NBK8"/>
<accession>A0A0E9NBK8</accession>
<dbReference type="EC" id="3.1.3.15" evidence="3 8"/>
<dbReference type="Proteomes" id="UP000033140">
    <property type="component" value="Unassembled WGS sequence"/>
</dbReference>
<keyword evidence="5 8" id="KW-0378">Hydrolase</keyword>
<dbReference type="SUPFAM" id="SSF89550">
    <property type="entry name" value="PHP domain-like"/>
    <property type="match status" value="1"/>
</dbReference>
<evidence type="ECO:0000256" key="5">
    <source>
        <dbReference type="ARBA" id="ARBA00022801"/>
    </source>
</evidence>
<dbReference type="NCBIfam" id="TIGR01856">
    <property type="entry name" value="hisJ_fam"/>
    <property type="match status" value="1"/>
</dbReference>
<comment type="catalytic activity">
    <reaction evidence="7 8">
        <text>L-histidinol phosphate + H2O = L-histidinol + phosphate</text>
        <dbReference type="Rhea" id="RHEA:14465"/>
        <dbReference type="ChEBI" id="CHEBI:15377"/>
        <dbReference type="ChEBI" id="CHEBI:43474"/>
        <dbReference type="ChEBI" id="CHEBI:57699"/>
        <dbReference type="ChEBI" id="CHEBI:57980"/>
        <dbReference type="EC" id="3.1.3.15"/>
    </reaction>
</comment>
<dbReference type="UniPathway" id="UPA00031">
    <property type="reaction ID" value="UER00013"/>
</dbReference>
<dbReference type="GO" id="GO:0004401">
    <property type="term" value="F:histidinol-phosphatase activity"/>
    <property type="evidence" value="ECO:0007669"/>
    <property type="project" value="UniProtKB-UniRule"/>
</dbReference>
<dbReference type="InterPro" id="IPR010140">
    <property type="entry name" value="Histidinol_P_phosphatase_HisJ"/>
</dbReference>
<sequence>MHSHHSHSGDYCLHAKGHLEDVVKEAIRQGFKLFCMTEHMPRDQKMDLYPEESHLTPQDLEDTFAKYYPHAKALQKKYADQIEILVGFEIDYIRPSSLALIQRIREQYPPEIIMGSVHHAFEIPIDFSQELWNKCLEKAGGSEEKLFERYFDDQYEMLKGVKPTVVGHFDLIRLFAPDTAVPFAQYPTVWSKIERNIDLIVELDAMVEFNSAAFRKGWDEAYPRQDVCELMIAKGVKFCLSDDSHGPHHVGLNYWRTREYVRELGLEKICYLGKDGEGKVEVREMAVEEVWQDPFWALNAEEKRTA</sequence>
<keyword evidence="6 8" id="KW-0368">Histidine biosynthesis</keyword>
<keyword evidence="4 8" id="KW-0028">Amino-acid biosynthesis</keyword>
<proteinExistence type="inferred from homology"/>
<dbReference type="GO" id="GO:0000105">
    <property type="term" value="P:L-histidine biosynthetic process"/>
    <property type="evidence" value="ECO:0007669"/>
    <property type="project" value="UniProtKB-UniRule"/>
</dbReference>
<dbReference type="AlphaFoldDB" id="A0A0E9NBK8"/>
<dbReference type="EMBL" id="BACD03000008">
    <property type="protein sequence ID" value="GAO47262.1"/>
    <property type="molecule type" value="Genomic_DNA"/>
</dbReference>
<dbReference type="Gene3D" id="3.20.20.140">
    <property type="entry name" value="Metal-dependent hydrolases"/>
    <property type="match status" value="1"/>
</dbReference>
<dbReference type="CDD" id="cd12110">
    <property type="entry name" value="PHP_HisPPase_Hisj_like"/>
    <property type="match status" value="1"/>
</dbReference>
<dbReference type="InterPro" id="IPR016195">
    <property type="entry name" value="Pol/histidinol_Pase-like"/>
</dbReference>
<reference evidence="10 11" key="3">
    <citation type="journal article" date="2015" name="Genome Announc.">
        <title>Draft Genome Sequence of the Archiascomycetous Yeast Saitoella complicata.</title>
        <authorList>
            <person name="Yamauchi K."/>
            <person name="Kondo S."/>
            <person name="Hamamoto M."/>
            <person name="Takahashi Y."/>
            <person name="Ogura Y."/>
            <person name="Hayashi T."/>
            <person name="Nishida H."/>
        </authorList>
    </citation>
    <scope>NUCLEOTIDE SEQUENCE [LARGE SCALE GENOMIC DNA]</scope>
    <source>
        <strain evidence="10 11">NRRL Y-17804</strain>
    </source>
</reference>
<gene>
    <name evidence="10" type="ORF">G7K_1472-t1</name>
</gene>
<dbReference type="PANTHER" id="PTHR21039:SF0">
    <property type="entry name" value="HISTIDINOL-PHOSPHATASE"/>
    <property type="match status" value="1"/>
</dbReference>
<comment type="similarity">
    <text evidence="2 8">Belongs to the PHP hydrolase family. HisK subfamily.</text>
</comment>
<keyword evidence="11" id="KW-1185">Reference proteome</keyword>
<organism evidence="10 11">
    <name type="scientific">Saitoella complicata (strain BCRC 22490 / CBS 7301 / JCM 7358 / NBRC 10748 / NRRL Y-17804)</name>
    <dbReference type="NCBI Taxonomy" id="698492"/>
    <lineage>
        <taxon>Eukaryota</taxon>
        <taxon>Fungi</taxon>
        <taxon>Dikarya</taxon>
        <taxon>Ascomycota</taxon>
        <taxon>Taphrinomycotina</taxon>
        <taxon>Taphrinomycotina incertae sedis</taxon>
        <taxon>Saitoella</taxon>
    </lineage>
</organism>
<evidence type="ECO:0000256" key="8">
    <source>
        <dbReference type="RuleBase" id="RU366003"/>
    </source>
</evidence>
<dbReference type="InterPro" id="IPR004013">
    <property type="entry name" value="PHP_dom"/>
</dbReference>
<dbReference type="GO" id="GO:0005737">
    <property type="term" value="C:cytoplasm"/>
    <property type="evidence" value="ECO:0007669"/>
    <property type="project" value="TreeGrafter"/>
</dbReference>
<evidence type="ECO:0000256" key="6">
    <source>
        <dbReference type="ARBA" id="ARBA00023102"/>
    </source>
</evidence>
<comment type="pathway">
    <text evidence="1 8">Amino-acid biosynthesis; L-histidine biosynthesis; L-histidine from 5-phospho-alpha-D-ribose 1-diphosphate: step 8/9.</text>
</comment>
<evidence type="ECO:0000256" key="4">
    <source>
        <dbReference type="ARBA" id="ARBA00022605"/>
    </source>
</evidence>
<evidence type="ECO:0000256" key="3">
    <source>
        <dbReference type="ARBA" id="ARBA00013085"/>
    </source>
</evidence>